<accession>A0A1R2CIC6</accession>
<reference evidence="1 2" key="1">
    <citation type="submission" date="2016-11" db="EMBL/GenBank/DDBJ databases">
        <title>The macronuclear genome of Stentor coeruleus: a giant cell with tiny introns.</title>
        <authorList>
            <person name="Slabodnick M."/>
            <person name="Ruby J.G."/>
            <person name="Reiff S.B."/>
            <person name="Swart E.C."/>
            <person name="Gosai S."/>
            <person name="Prabakaran S."/>
            <person name="Witkowska E."/>
            <person name="Larue G.E."/>
            <person name="Fisher S."/>
            <person name="Freeman R.M."/>
            <person name="Gunawardena J."/>
            <person name="Chu W."/>
            <person name="Stover N.A."/>
            <person name="Gregory B.D."/>
            <person name="Nowacki M."/>
            <person name="Derisi J."/>
            <person name="Roy S.W."/>
            <person name="Marshall W.F."/>
            <person name="Sood P."/>
        </authorList>
    </citation>
    <scope>NUCLEOTIDE SEQUENCE [LARGE SCALE GENOMIC DNA]</scope>
    <source>
        <strain evidence="1">WM001</strain>
    </source>
</reference>
<name>A0A1R2CIC6_9CILI</name>
<dbReference type="EMBL" id="MPUH01000142">
    <property type="protein sequence ID" value="OMJ88782.1"/>
    <property type="molecule type" value="Genomic_DNA"/>
</dbReference>
<protein>
    <submittedName>
        <fullName evidence="1">Uncharacterized protein</fullName>
    </submittedName>
</protein>
<evidence type="ECO:0000313" key="2">
    <source>
        <dbReference type="Proteomes" id="UP000187209"/>
    </source>
</evidence>
<evidence type="ECO:0000313" key="1">
    <source>
        <dbReference type="EMBL" id="OMJ88782.1"/>
    </source>
</evidence>
<organism evidence="1 2">
    <name type="scientific">Stentor coeruleus</name>
    <dbReference type="NCBI Taxonomy" id="5963"/>
    <lineage>
        <taxon>Eukaryota</taxon>
        <taxon>Sar</taxon>
        <taxon>Alveolata</taxon>
        <taxon>Ciliophora</taxon>
        <taxon>Postciliodesmatophora</taxon>
        <taxon>Heterotrichea</taxon>
        <taxon>Heterotrichida</taxon>
        <taxon>Stentoridae</taxon>
        <taxon>Stentor</taxon>
    </lineage>
</organism>
<comment type="caution">
    <text evidence="1">The sequence shown here is derived from an EMBL/GenBank/DDBJ whole genome shotgun (WGS) entry which is preliminary data.</text>
</comment>
<dbReference type="Proteomes" id="UP000187209">
    <property type="component" value="Unassembled WGS sequence"/>
</dbReference>
<keyword evidence="2" id="KW-1185">Reference proteome</keyword>
<dbReference type="AlphaFoldDB" id="A0A1R2CIC6"/>
<sequence>MGQKPCRRLSVKNEKQYFKEKKKEMLKHFTRVDGFLENSSEWVVIFREEMKIFKDESWSDSIMQVIHYWESYHDTNSKVAFVWNKINSIRKIPIIDQSRACLWPKSISNLQTFSYEVEIDPHKKALNTFLTEKNDCTLYRLIKNFRQSFVDYYCYKKNNKLILKPKFFDNLPKLIEETDEAILNFMMILLKIIPKFFLDLPNNIKDVQGIIRNAVISYEVLDLLVLIRKESLEDLQNSYLEGLQSFNDIKINCMIFNRLAKDENENYLKAIVNLVEIASCKSIGEIHDSVAMLMNNISICLYDENNPEEIATDEDIIQAFLLVVGRSSAPDLPLYLGILNKFLDNDTLNIKEIGQGIHKLTFIVNNSKDWSSFISN</sequence>
<gene>
    <name evidence="1" type="ORF">SteCoe_9248</name>
</gene>
<proteinExistence type="predicted"/>